<dbReference type="OMA" id="TWSQACG"/>
<dbReference type="InterPro" id="IPR006702">
    <property type="entry name" value="CASP_dom"/>
</dbReference>
<comment type="subunit">
    <text evidence="3 8">Homodimer and heterodimers.</text>
</comment>
<evidence type="ECO:0000313" key="12">
    <source>
        <dbReference type="Proteomes" id="UP000017836"/>
    </source>
</evidence>
<evidence type="ECO:0000256" key="4">
    <source>
        <dbReference type="ARBA" id="ARBA00022475"/>
    </source>
</evidence>
<comment type="subcellular location">
    <subcellularLocation>
        <location evidence="1 8">Cell membrane</location>
        <topology evidence="1 8">Multi-pass membrane protein</topology>
    </subcellularLocation>
</comment>
<accession>W1NVV4</accession>
<evidence type="ECO:0000256" key="3">
    <source>
        <dbReference type="ARBA" id="ARBA00011489"/>
    </source>
</evidence>
<feature type="transmembrane region" description="Helical" evidence="8">
    <location>
        <begin position="160"/>
        <end position="183"/>
    </location>
</feature>
<dbReference type="OrthoDB" id="749363at2759"/>
<protein>
    <recommendedName>
        <fullName evidence="8">CASP-like protein</fullName>
    </recommendedName>
</protein>
<dbReference type="Gramene" id="ERM99395">
    <property type="protein sequence ID" value="ERM99395"/>
    <property type="gene ID" value="AMTR_s00131p00032340"/>
</dbReference>
<gene>
    <name evidence="11" type="ORF">AMTR_s00131p00032340</name>
</gene>
<dbReference type="AlphaFoldDB" id="W1NVV4"/>
<organism evidence="11 12">
    <name type="scientific">Amborella trichopoda</name>
    <dbReference type="NCBI Taxonomy" id="13333"/>
    <lineage>
        <taxon>Eukaryota</taxon>
        <taxon>Viridiplantae</taxon>
        <taxon>Streptophyta</taxon>
        <taxon>Embryophyta</taxon>
        <taxon>Tracheophyta</taxon>
        <taxon>Spermatophyta</taxon>
        <taxon>Magnoliopsida</taxon>
        <taxon>Amborellales</taxon>
        <taxon>Amborellaceae</taxon>
        <taxon>Amborella</taxon>
    </lineage>
</organism>
<dbReference type="PANTHER" id="PTHR33573">
    <property type="entry name" value="CASP-LIKE PROTEIN 4A4"/>
    <property type="match status" value="1"/>
</dbReference>
<evidence type="ECO:0000259" key="10">
    <source>
        <dbReference type="Pfam" id="PF04535"/>
    </source>
</evidence>
<dbReference type="Pfam" id="PF04535">
    <property type="entry name" value="CASP_dom"/>
    <property type="match status" value="1"/>
</dbReference>
<feature type="transmembrane region" description="Helical" evidence="8">
    <location>
        <begin position="40"/>
        <end position="58"/>
    </location>
</feature>
<feature type="compositionally biased region" description="Gly residues" evidence="9">
    <location>
        <begin position="1"/>
        <end position="10"/>
    </location>
</feature>
<evidence type="ECO:0000256" key="7">
    <source>
        <dbReference type="ARBA" id="ARBA00023136"/>
    </source>
</evidence>
<evidence type="ECO:0000256" key="9">
    <source>
        <dbReference type="SAM" id="MobiDB-lite"/>
    </source>
</evidence>
<keyword evidence="4 8" id="KW-1003">Cell membrane</keyword>
<comment type="similarity">
    <text evidence="2 8">Belongs to the Casparian strip membrane proteins (CASP) family.</text>
</comment>
<reference evidence="12" key="1">
    <citation type="journal article" date="2013" name="Science">
        <title>The Amborella genome and the evolution of flowering plants.</title>
        <authorList>
            <consortium name="Amborella Genome Project"/>
        </authorList>
    </citation>
    <scope>NUCLEOTIDE SEQUENCE [LARGE SCALE GENOMIC DNA]</scope>
</reference>
<evidence type="ECO:0000256" key="1">
    <source>
        <dbReference type="ARBA" id="ARBA00004651"/>
    </source>
</evidence>
<dbReference type="HOGENOM" id="CLU_066104_2_2_1"/>
<dbReference type="NCBIfam" id="TIGR01569">
    <property type="entry name" value="A_tha_TIGR01569"/>
    <property type="match status" value="1"/>
</dbReference>
<feature type="transmembrane region" description="Helical" evidence="8">
    <location>
        <begin position="79"/>
        <end position="98"/>
    </location>
</feature>
<dbReference type="KEGG" id="atr:18427429"/>
<evidence type="ECO:0000256" key="2">
    <source>
        <dbReference type="ARBA" id="ARBA00007651"/>
    </source>
</evidence>
<keyword evidence="5 8" id="KW-0812">Transmembrane</keyword>
<feature type="region of interest" description="Disordered" evidence="9">
    <location>
        <begin position="1"/>
        <end position="30"/>
    </location>
</feature>
<feature type="transmembrane region" description="Helical" evidence="8">
    <location>
        <begin position="118"/>
        <end position="139"/>
    </location>
</feature>
<proteinExistence type="inferred from homology"/>
<evidence type="ECO:0000256" key="8">
    <source>
        <dbReference type="RuleBase" id="RU361233"/>
    </source>
</evidence>
<evidence type="ECO:0000256" key="5">
    <source>
        <dbReference type="ARBA" id="ARBA00022692"/>
    </source>
</evidence>
<dbReference type="InterPro" id="IPR006459">
    <property type="entry name" value="CASP/CASPL"/>
</dbReference>
<keyword evidence="12" id="KW-1185">Reference proteome</keyword>
<evidence type="ECO:0000313" key="11">
    <source>
        <dbReference type="EMBL" id="ERM99395.1"/>
    </source>
</evidence>
<name>W1NVV4_AMBTC</name>
<evidence type="ECO:0000256" key="6">
    <source>
        <dbReference type="ARBA" id="ARBA00022989"/>
    </source>
</evidence>
<keyword evidence="7 8" id="KW-0472">Membrane</keyword>
<dbReference type="PANTHER" id="PTHR33573:SF46">
    <property type="entry name" value="CASP-LIKE PROTEIN 2A1"/>
    <property type="match status" value="1"/>
</dbReference>
<dbReference type="Proteomes" id="UP000017836">
    <property type="component" value="Unassembled WGS sequence"/>
</dbReference>
<dbReference type="EMBL" id="KI395019">
    <property type="protein sequence ID" value="ERM99395.1"/>
    <property type="molecule type" value="Genomic_DNA"/>
</dbReference>
<dbReference type="eggNOG" id="ENOG502S0J7">
    <property type="taxonomic scope" value="Eukaryota"/>
</dbReference>
<feature type="domain" description="Casparian strip membrane protein" evidence="10">
    <location>
        <begin position="34"/>
        <end position="173"/>
    </location>
</feature>
<keyword evidence="6 8" id="KW-1133">Transmembrane helix</keyword>
<dbReference type="GO" id="GO:0005886">
    <property type="term" value="C:plasma membrane"/>
    <property type="evidence" value="ECO:0007669"/>
    <property type="project" value="UniProtKB-SubCell"/>
</dbReference>
<sequence>MMKDGGGVEGGLVEKSGRGNGGVVEEEEEEEVAPMRTAETLMRILPMALSLTALLLILKNSQSNDFGAISSSDFAGFKYLIYANGVCAGYSLLSAFYAAVPRSSTISRAWTIFFFDQVFTYVILAAGAASAEIVFLEFRGDASITWSEACGTYGRFCRKAVASVAITFAATVCYAALSLLSSYRLFARYDPPPVSFYPHAKELQVPAFPR</sequence>